<protein>
    <recommendedName>
        <fullName evidence="2">glutamine synthetase</fullName>
        <ecNumber evidence="2">6.3.1.2</ecNumber>
    </recommendedName>
</protein>
<dbReference type="EMBL" id="JACRYT010000016">
    <property type="protein sequence ID" value="MBC6680661.1"/>
    <property type="molecule type" value="Genomic_DNA"/>
</dbReference>
<dbReference type="GO" id="GO:0006542">
    <property type="term" value="P:glutamine biosynthetic process"/>
    <property type="evidence" value="ECO:0007669"/>
    <property type="project" value="TreeGrafter"/>
</dbReference>
<evidence type="ECO:0000256" key="4">
    <source>
        <dbReference type="RuleBase" id="RU000384"/>
    </source>
</evidence>
<name>A0A923NMG9_9FIRM</name>
<dbReference type="SMART" id="SM01230">
    <property type="entry name" value="Gln-synt_C"/>
    <property type="match status" value="1"/>
</dbReference>
<evidence type="ECO:0000256" key="1">
    <source>
        <dbReference type="ARBA" id="ARBA00009897"/>
    </source>
</evidence>
<dbReference type="Proteomes" id="UP000602647">
    <property type="component" value="Unassembled WGS sequence"/>
</dbReference>
<dbReference type="SUPFAM" id="SSF55931">
    <property type="entry name" value="Glutamine synthetase/guanido kinase"/>
    <property type="match status" value="1"/>
</dbReference>
<dbReference type="Pfam" id="PF00120">
    <property type="entry name" value="Gln-synt_C"/>
    <property type="match status" value="1"/>
</dbReference>
<dbReference type="InterPro" id="IPR008146">
    <property type="entry name" value="Gln_synth_cat_dom"/>
</dbReference>
<sequence length="638" mass="72801">MLDFDLDKMLFTIPAEHHSKEEIRDILKKHPEVRFVSLVGIDIGGHDTDEKIPAGLFLEDIDKFLSVGVQTDGSSVVLPKIAELNNAKVDIIPDTEVNWYVDHNFKHIDRETGLPVGTLRIPSFLIHNDVAEVGARVILRDAIVNFKRDLLEIIKKNPYVLEHLPIDSVDDIEKIEITAATELEFWVKTPDDETDREQLSTAQILKEQYWKRTIGPVRTALEETMLLLDRYGLQMEMGHKEVGGVKAKLGNSGNYDHVMEQLEIDWKFSTAIQAADNENHIKYIVRDIFRLYGLDVTFMAKPMEGVAGSGEHTHMGLAAKLKDGRHVNLFAAKDMREDFLSPIGFGALMGILKNYDVVNPFVSATNDAFNRLKPGYEAPVCVVTSLGHGVELPSRNRTVLVGLVRDVENPLATRFELRAPNPKSNTYLVLAASYMAMLDGIKAALEARKTSKELEASISKDFEQEDFYLERDRLYRSELDVFEEYTSQERDVLFGRAPRTVWENICAFDDHAEKLEIFQRDNVMTPITLASYKEAIVGQWATELHNRIVPNTMDLVRNCVKCHDDSDCVDYDVVYWEKINEIRNFLGKDRLNEQCLLTRIVRALDSKDYDTASRLQVEMQGKVKELTDLYIIYKKNLF</sequence>
<accession>A0A923NMG9</accession>
<reference evidence="6" key="1">
    <citation type="submission" date="2020-08" db="EMBL/GenBank/DDBJ databases">
        <title>Genome public.</title>
        <authorList>
            <person name="Liu C."/>
            <person name="Sun Q."/>
        </authorList>
    </citation>
    <scope>NUCLEOTIDE SEQUENCE</scope>
    <source>
        <strain evidence="6">BX12</strain>
    </source>
</reference>
<dbReference type="EC" id="6.3.1.2" evidence="2"/>
<evidence type="ECO:0000313" key="6">
    <source>
        <dbReference type="EMBL" id="MBC6680661.1"/>
    </source>
</evidence>
<evidence type="ECO:0000259" key="5">
    <source>
        <dbReference type="PROSITE" id="PS51987"/>
    </source>
</evidence>
<feature type="domain" description="GS catalytic" evidence="5">
    <location>
        <begin position="158"/>
        <end position="559"/>
    </location>
</feature>
<dbReference type="PROSITE" id="PS51987">
    <property type="entry name" value="GS_CATALYTIC"/>
    <property type="match status" value="1"/>
</dbReference>
<evidence type="ECO:0000313" key="7">
    <source>
        <dbReference type="Proteomes" id="UP000602647"/>
    </source>
</evidence>
<comment type="caution">
    <text evidence="6">The sequence shown here is derived from an EMBL/GenBank/DDBJ whole genome shotgun (WGS) entry which is preliminary data.</text>
</comment>
<dbReference type="GO" id="GO:0019740">
    <property type="term" value="P:nitrogen utilization"/>
    <property type="evidence" value="ECO:0007669"/>
    <property type="project" value="TreeGrafter"/>
</dbReference>
<organism evidence="6 7">
    <name type="scientific">Zhenpiania hominis</name>
    <dbReference type="NCBI Taxonomy" id="2763644"/>
    <lineage>
        <taxon>Bacteria</taxon>
        <taxon>Bacillati</taxon>
        <taxon>Bacillota</taxon>
        <taxon>Clostridia</taxon>
        <taxon>Peptostreptococcales</taxon>
        <taxon>Anaerovoracaceae</taxon>
        <taxon>Zhenpiania</taxon>
    </lineage>
</organism>
<dbReference type="GO" id="GO:0004356">
    <property type="term" value="F:glutamine synthetase activity"/>
    <property type="evidence" value="ECO:0007669"/>
    <property type="project" value="UniProtKB-EC"/>
</dbReference>
<evidence type="ECO:0000256" key="2">
    <source>
        <dbReference type="ARBA" id="ARBA00012937"/>
    </source>
</evidence>
<evidence type="ECO:0000256" key="3">
    <source>
        <dbReference type="PROSITE-ProRule" id="PRU01331"/>
    </source>
</evidence>
<dbReference type="PANTHER" id="PTHR43407">
    <property type="entry name" value="GLUTAMINE SYNTHETASE"/>
    <property type="match status" value="1"/>
</dbReference>
<dbReference type="AlphaFoldDB" id="A0A923NMG9"/>
<dbReference type="RefSeq" id="WP_187303757.1">
    <property type="nucleotide sequence ID" value="NZ_JACRYT010000016.1"/>
</dbReference>
<dbReference type="InterPro" id="IPR014746">
    <property type="entry name" value="Gln_synth/guanido_kin_cat_dom"/>
</dbReference>
<comment type="similarity">
    <text evidence="1 3 4">Belongs to the glutamine synthetase family.</text>
</comment>
<dbReference type="Gene3D" id="3.30.590.10">
    <property type="entry name" value="Glutamine synthetase/guanido kinase, catalytic domain"/>
    <property type="match status" value="1"/>
</dbReference>
<dbReference type="GO" id="GO:0016020">
    <property type="term" value="C:membrane"/>
    <property type="evidence" value="ECO:0007669"/>
    <property type="project" value="TreeGrafter"/>
</dbReference>
<proteinExistence type="inferred from homology"/>
<keyword evidence="7" id="KW-1185">Reference proteome</keyword>
<dbReference type="PANTHER" id="PTHR43407:SF1">
    <property type="entry name" value="LENGSIN"/>
    <property type="match status" value="1"/>
</dbReference>
<dbReference type="GO" id="GO:0005737">
    <property type="term" value="C:cytoplasm"/>
    <property type="evidence" value="ECO:0007669"/>
    <property type="project" value="TreeGrafter"/>
</dbReference>
<gene>
    <name evidence="6" type="ORF">H9L42_12600</name>
</gene>